<comment type="caution">
    <text evidence="4">The sequence shown here is derived from an EMBL/GenBank/DDBJ whole genome shotgun (WGS) entry which is preliminary data.</text>
</comment>
<dbReference type="OrthoDB" id="8672648at2"/>
<reference evidence="4 5" key="1">
    <citation type="submission" date="2016-05" db="EMBL/GenBank/DDBJ databases">
        <title>Draft Genome Sequences of Stenotrophomonas maltophilia Strains Sm32COP, Sm41DVV, Sm46PAILV, SmF3, SmF22, SmSOFb1 and SmCVFa1, Isolated from Different Manures, in France.</title>
        <authorList>
            <person name="Nazaret S."/>
            <person name="Bodilis J."/>
        </authorList>
    </citation>
    <scope>NUCLEOTIDE SEQUENCE [LARGE SCALE GENOMIC DNA]</scope>
    <source>
        <strain evidence="4 5">Sm46PAILV</strain>
    </source>
</reference>
<dbReference type="PRINTS" id="PR00420">
    <property type="entry name" value="RNGMNOXGNASE"/>
</dbReference>
<dbReference type="Gene3D" id="3.50.50.60">
    <property type="entry name" value="FAD/NAD(P)-binding domain"/>
    <property type="match status" value="1"/>
</dbReference>
<dbReference type="EMBL" id="LYVJ01000012">
    <property type="protein sequence ID" value="OBU65109.1"/>
    <property type="molecule type" value="Genomic_DNA"/>
</dbReference>
<dbReference type="InterPro" id="IPR036188">
    <property type="entry name" value="FAD/NAD-bd_sf"/>
</dbReference>
<feature type="domain" description="FAD-binding" evidence="3">
    <location>
        <begin position="6"/>
        <end position="340"/>
    </location>
</feature>
<sequence>MRERLRIAVIGYGTAGQALAILLTRDGHDVEIFERVPTPGPVGAGFLLQPSGLQVLWQMGLLDRVRVHAAPVHRLYGDTPCGRAVMDMRYDGLDARLHGLGMQRGALFSLLDEARAGAGQLHAGTTIVQVDAGHGRLRDSDGRGHGPFDLVVAADGAASTLRGTVAGGTALDRVYPWGALWCLLPSEDWPHMQELRQRYVAARKMIGLLPVGTRPGDDTPRLSFFWSLPRSDFERWQADGMAPWLDELHALWPQATARFAHLREAGQLARAVYRDAVMARWHEGRLVLAGDAAHSMSPQLGQGVNMALLDALALRDALRSHGGNGAALQAYQAQRRAHVAVYQRWSRWLTPLFQSERDAWAKARDVLLGPMGRLPGGRGHMLRVLSGTQHGWFGSLKLDPAFIAALASAAEPTAAIAEPAGA</sequence>
<evidence type="ECO:0000256" key="2">
    <source>
        <dbReference type="ARBA" id="ARBA00023033"/>
    </source>
</evidence>
<dbReference type="PANTHER" id="PTHR13789">
    <property type="entry name" value="MONOOXYGENASE"/>
    <property type="match status" value="1"/>
</dbReference>
<gene>
    <name evidence="4" type="ORF">A9K58_15915</name>
</gene>
<accession>A0A1A6XR82</accession>
<dbReference type="Proteomes" id="UP000092256">
    <property type="component" value="Unassembled WGS sequence"/>
</dbReference>
<organism evidence="4 5">
    <name type="scientific">Stenotrophomonas maltophilia</name>
    <name type="common">Pseudomonas maltophilia</name>
    <name type="synonym">Xanthomonas maltophilia</name>
    <dbReference type="NCBI Taxonomy" id="40324"/>
    <lineage>
        <taxon>Bacteria</taxon>
        <taxon>Pseudomonadati</taxon>
        <taxon>Pseudomonadota</taxon>
        <taxon>Gammaproteobacteria</taxon>
        <taxon>Lysobacterales</taxon>
        <taxon>Lysobacteraceae</taxon>
        <taxon>Stenotrophomonas</taxon>
        <taxon>Stenotrophomonas maltophilia group</taxon>
    </lineage>
</organism>
<keyword evidence="1" id="KW-0560">Oxidoreductase</keyword>
<evidence type="ECO:0000259" key="3">
    <source>
        <dbReference type="Pfam" id="PF01494"/>
    </source>
</evidence>
<dbReference type="Pfam" id="PF01494">
    <property type="entry name" value="FAD_binding_3"/>
    <property type="match status" value="1"/>
</dbReference>
<dbReference type="GO" id="GO:0071949">
    <property type="term" value="F:FAD binding"/>
    <property type="evidence" value="ECO:0007669"/>
    <property type="project" value="InterPro"/>
</dbReference>
<dbReference type="AlphaFoldDB" id="A0A1A6XR82"/>
<evidence type="ECO:0000313" key="4">
    <source>
        <dbReference type="EMBL" id="OBU65109.1"/>
    </source>
</evidence>
<name>A0A1A6XR82_STEMA</name>
<evidence type="ECO:0000256" key="1">
    <source>
        <dbReference type="ARBA" id="ARBA00023002"/>
    </source>
</evidence>
<dbReference type="RefSeq" id="WP_065200263.1">
    <property type="nucleotide sequence ID" value="NZ_LYVJ01000012.1"/>
</dbReference>
<protein>
    <submittedName>
        <fullName evidence="4">Oxidoreductase</fullName>
    </submittedName>
</protein>
<proteinExistence type="predicted"/>
<dbReference type="InterPro" id="IPR050493">
    <property type="entry name" value="FAD-dep_Monooxygenase_BioMet"/>
</dbReference>
<keyword evidence="2" id="KW-0503">Monooxygenase</keyword>
<dbReference type="InterPro" id="IPR002938">
    <property type="entry name" value="FAD-bd"/>
</dbReference>
<evidence type="ECO:0000313" key="5">
    <source>
        <dbReference type="Proteomes" id="UP000092256"/>
    </source>
</evidence>
<dbReference type="PANTHER" id="PTHR13789:SF309">
    <property type="entry name" value="PUTATIVE (AFU_ORTHOLOGUE AFUA_6G14510)-RELATED"/>
    <property type="match status" value="1"/>
</dbReference>
<dbReference type="GO" id="GO:0004497">
    <property type="term" value="F:monooxygenase activity"/>
    <property type="evidence" value="ECO:0007669"/>
    <property type="project" value="UniProtKB-KW"/>
</dbReference>
<dbReference type="SUPFAM" id="SSF51905">
    <property type="entry name" value="FAD/NAD(P)-binding domain"/>
    <property type="match status" value="1"/>
</dbReference>